<dbReference type="InParanoid" id="D0P2L3"/>
<evidence type="ECO:0000313" key="1">
    <source>
        <dbReference type="EMBL" id="EEY56672.1"/>
    </source>
</evidence>
<reference evidence="2" key="1">
    <citation type="journal article" date="2009" name="Nature">
        <title>Genome sequence and analysis of the Irish potato famine pathogen Phytophthora infestans.</title>
        <authorList>
            <consortium name="The Broad Institute Genome Sequencing Platform"/>
            <person name="Haas B.J."/>
            <person name="Kamoun S."/>
            <person name="Zody M.C."/>
            <person name="Jiang R.H."/>
            <person name="Handsaker R.E."/>
            <person name="Cano L.M."/>
            <person name="Grabherr M."/>
            <person name="Kodira C.D."/>
            <person name="Raffaele S."/>
            <person name="Torto-Alalibo T."/>
            <person name="Bozkurt T.O."/>
            <person name="Ah-Fong A.M."/>
            <person name="Alvarado L."/>
            <person name="Anderson V.L."/>
            <person name="Armstrong M.R."/>
            <person name="Avrova A."/>
            <person name="Baxter L."/>
            <person name="Beynon J."/>
            <person name="Boevink P.C."/>
            <person name="Bollmann S.R."/>
            <person name="Bos J.I."/>
            <person name="Bulone V."/>
            <person name="Cai G."/>
            <person name="Cakir C."/>
            <person name="Carrington J.C."/>
            <person name="Chawner M."/>
            <person name="Conti L."/>
            <person name="Costanzo S."/>
            <person name="Ewan R."/>
            <person name="Fahlgren N."/>
            <person name="Fischbach M.A."/>
            <person name="Fugelstad J."/>
            <person name="Gilroy E.M."/>
            <person name="Gnerre S."/>
            <person name="Green P.J."/>
            <person name="Grenville-Briggs L.J."/>
            <person name="Griffith J."/>
            <person name="Grunwald N.J."/>
            <person name="Horn K."/>
            <person name="Horner N.R."/>
            <person name="Hu C.H."/>
            <person name="Huitema E."/>
            <person name="Jeong D.H."/>
            <person name="Jones A.M."/>
            <person name="Jones J.D."/>
            <person name="Jones R.W."/>
            <person name="Karlsson E.K."/>
            <person name="Kunjeti S.G."/>
            <person name="Lamour K."/>
            <person name="Liu Z."/>
            <person name="Ma L."/>
            <person name="Maclean D."/>
            <person name="Chibucos M.C."/>
            <person name="McDonald H."/>
            <person name="McWalters J."/>
            <person name="Meijer H.J."/>
            <person name="Morgan W."/>
            <person name="Morris P.F."/>
            <person name="Munro C.A."/>
            <person name="O'Neill K."/>
            <person name="Ospina-Giraldo M."/>
            <person name="Pinzon A."/>
            <person name="Pritchard L."/>
            <person name="Ramsahoye B."/>
            <person name="Ren Q."/>
            <person name="Restrepo S."/>
            <person name="Roy S."/>
            <person name="Sadanandom A."/>
            <person name="Savidor A."/>
            <person name="Schornack S."/>
            <person name="Schwartz D.C."/>
            <person name="Schumann U.D."/>
            <person name="Schwessinger B."/>
            <person name="Seyer L."/>
            <person name="Sharpe T."/>
            <person name="Silvar C."/>
            <person name="Song J."/>
            <person name="Studholme D.J."/>
            <person name="Sykes S."/>
            <person name="Thines M."/>
            <person name="van de Vondervoort P.J."/>
            <person name="Phuntumart V."/>
            <person name="Wawra S."/>
            <person name="Weide R."/>
            <person name="Win J."/>
            <person name="Young C."/>
            <person name="Zhou S."/>
            <person name="Fry W."/>
            <person name="Meyers B.C."/>
            <person name="van West P."/>
            <person name="Ristaino J."/>
            <person name="Govers F."/>
            <person name="Birch P.R."/>
            <person name="Whisson S.C."/>
            <person name="Judelson H.S."/>
            <person name="Nusbaum C."/>
        </authorList>
    </citation>
    <scope>NUCLEOTIDE SEQUENCE [LARGE SCALE GENOMIC DNA]</scope>
    <source>
        <strain evidence="2">T30-4</strain>
    </source>
</reference>
<protein>
    <submittedName>
        <fullName evidence="1">Uncharacterized protein</fullName>
    </submittedName>
</protein>
<name>D0P2L3_PHYIT</name>
<dbReference type="EMBL" id="DS028297">
    <property type="protein sequence ID" value="EEY56672.1"/>
    <property type="molecule type" value="Genomic_DNA"/>
</dbReference>
<dbReference type="VEuPathDB" id="FungiDB:PITG_20913"/>
<dbReference type="KEGG" id="pif:PITG_20913"/>
<evidence type="ECO:0000313" key="2">
    <source>
        <dbReference type="Proteomes" id="UP000006643"/>
    </source>
</evidence>
<dbReference type="GeneID" id="9480102"/>
<gene>
    <name evidence="1" type="ORF">PITG_20913</name>
</gene>
<organism evidence="1 2">
    <name type="scientific">Phytophthora infestans (strain T30-4)</name>
    <name type="common">Potato late blight agent</name>
    <dbReference type="NCBI Taxonomy" id="403677"/>
    <lineage>
        <taxon>Eukaryota</taxon>
        <taxon>Sar</taxon>
        <taxon>Stramenopiles</taxon>
        <taxon>Oomycota</taxon>
        <taxon>Peronosporomycetes</taxon>
        <taxon>Peronosporales</taxon>
        <taxon>Peronosporaceae</taxon>
        <taxon>Phytophthora</taxon>
    </lineage>
</organism>
<accession>D0P2L3</accession>
<keyword evidence="2" id="KW-1185">Reference proteome</keyword>
<proteinExistence type="predicted"/>
<dbReference type="Proteomes" id="UP000006643">
    <property type="component" value="Unassembled WGS sequence"/>
</dbReference>
<dbReference type="RefSeq" id="XP_002895465.1">
    <property type="nucleotide sequence ID" value="XM_002895419.1"/>
</dbReference>
<sequence length="137" mass="15543">MVTGCKLRLALKNLQSSLEHPIVALSLQLARASRFRHRRRFAARATMRLKLYIDRSARLITSATATKAASCESRHKLASCPQTVATLNRQKVGPVLARRCPRARKSGRRIELRRSQLDTRTCSASSMYSRWHGQRSI</sequence>
<dbReference type="AlphaFoldDB" id="D0P2L3"/>
<dbReference type="HOGENOM" id="CLU_1869146_0_0_1"/>